<accession>A0ABT3NEE4</accession>
<organism evidence="1 2">
    <name type="scientific">Acinetobacter entericus</name>
    <dbReference type="NCBI Taxonomy" id="2989714"/>
    <lineage>
        <taxon>Bacteria</taxon>
        <taxon>Pseudomonadati</taxon>
        <taxon>Pseudomonadota</taxon>
        <taxon>Gammaproteobacteria</taxon>
        <taxon>Moraxellales</taxon>
        <taxon>Moraxellaceae</taxon>
        <taxon>Acinetobacter</taxon>
    </lineage>
</organism>
<evidence type="ECO:0000313" key="2">
    <source>
        <dbReference type="Proteomes" id="UP001209682"/>
    </source>
</evidence>
<name>A0ABT3NEE4_9GAMM</name>
<evidence type="ECO:0000313" key="1">
    <source>
        <dbReference type="EMBL" id="MCW8037924.1"/>
    </source>
</evidence>
<dbReference type="Proteomes" id="UP001209682">
    <property type="component" value="Unassembled WGS sequence"/>
</dbReference>
<proteinExistence type="predicted"/>
<sequence length="261" mass="30120">MHEILHQNDLRDLITALRTKYAGQFNKNFEGKNAVPMATVEAEAAKNLIGVTPAQFRRGLALLYTSINRFMPSFAEFREMCIGEDWWNPEKAWVKACEYTKLTKPKPIQLEDGTKQYRDITTLAKFALDQVKSTIQDGEMYRAKDEFIRLYQAYVAEAQIKGRKQDWYQESPALETKADSRIHTPVSNSIAQKQLENLKAKLNVRNRAVVKPQKLESKKQPKQLENFWPDPFENPKEYLKACDHDGVKVPGVIRRQMGDEA</sequence>
<comment type="caution">
    <text evidence="1">The sequence shown here is derived from an EMBL/GenBank/DDBJ whole genome shotgun (WGS) entry which is preliminary data.</text>
</comment>
<dbReference type="EMBL" id="JAPEQW010000002">
    <property type="protein sequence ID" value="MCW8037924.1"/>
    <property type="molecule type" value="Genomic_DNA"/>
</dbReference>
<gene>
    <name evidence="1" type="ORF">OKC24_01825</name>
</gene>
<keyword evidence="2" id="KW-1185">Reference proteome</keyword>
<protein>
    <submittedName>
        <fullName evidence="1">Uncharacterized protein</fullName>
    </submittedName>
</protein>
<reference evidence="1 2" key="1">
    <citation type="submission" date="2022-11" db="EMBL/GenBank/DDBJ databases">
        <title>Acinetobacter entericus sp. nov., isolated from the gut of the plastic-eating larvae of the Coleoptera insect Zophobas atratus.</title>
        <authorList>
            <person name="Dong X."/>
            <person name="Yang Y."/>
        </authorList>
    </citation>
    <scope>NUCLEOTIDE SEQUENCE [LARGE SCALE GENOMIC DNA]</scope>
    <source>
        <strain evidence="1 2">BIT-DXN8</strain>
    </source>
</reference>
<dbReference type="RefSeq" id="WP_265464638.1">
    <property type="nucleotide sequence ID" value="NZ_JAPEQW010000002.1"/>
</dbReference>